<dbReference type="SUPFAM" id="SSF49785">
    <property type="entry name" value="Galactose-binding domain-like"/>
    <property type="match status" value="1"/>
</dbReference>
<dbReference type="RefSeq" id="WP_014266085.1">
    <property type="nucleotide sequence ID" value="NC_016631.1"/>
</dbReference>
<dbReference type="InterPro" id="IPR054491">
    <property type="entry name" value="MGH1-like_GH"/>
</dbReference>
<dbReference type="PROSITE" id="PS50022">
    <property type="entry name" value="FA58C_3"/>
    <property type="match status" value="1"/>
</dbReference>
<evidence type="ECO:0000259" key="2">
    <source>
        <dbReference type="PROSITE" id="PS50022"/>
    </source>
</evidence>
<evidence type="ECO:0000313" key="4">
    <source>
        <dbReference type="Proteomes" id="UP000007113"/>
    </source>
</evidence>
<dbReference type="Pfam" id="PF22422">
    <property type="entry name" value="MGH1-like_GH"/>
    <property type="match status" value="1"/>
</dbReference>
<feature type="chain" id="PRO_5003512735" evidence="1">
    <location>
        <begin position="25"/>
        <end position="721"/>
    </location>
</feature>
<accession>G8NPW9</accession>
<dbReference type="eggNOG" id="COG3408">
    <property type="taxonomic scope" value="Bacteria"/>
</dbReference>
<dbReference type="InterPro" id="IPR008979">
    <property type="entry name" value="Galactose-bd-like_sf"/>
</dbReference>
<protein>
    <submittedName>
        <fullName evidence="3">Coagulation factor 5/8 type domain protein</fullName>
    </submittedName>
</protein>
<dbReference type="InterPro" id="IPR008928">
    <property type="entry name" value="6-hairpin_glycosidase_sf"/>
</dbReference>
<dbReference type="Proteomes" id="UP000007113">
    <property type="component" value="Chromosome"/>
</dbReference>
<dbReference type="AlphaFoldDB" id="G8NPW9"/>
<dbReference type="Gene3D" id="1.50.10.10">
    <property type="match status" value="1"/>
</dbReference>
<dbReference type="STRING" id="682795.AciX8_2905"/>
<keyword evidence="4" id="KW-1185">Reference proteome</keyword>
<sequence precursor="true">MPDRKIRAIVAALGLALGAGSVAAQLPGVKEPALPRQRLAEENFGNDAPWFLQNIPFLEIDDPAIQQIYYYRWKLFRSHVREIGAQGTTVLEFLDDVPWARHPYTDLNDSASFHLMEGRWLRDPAIVDNLIDHLYSGGGNDRHFSESIAAATESTTFVTGDPAPALRHLDTMQYIYNEWDDHFDRARNLYWIEPLLDATEYTISSIDASGAGFTEKPSTDQNHNGFTGGFAFRPSINSYQYANALAIARLAVLAGRNDVSADYTRRAEKIQTAVLDQLWNTQLQHFTDRYQRSTPTVSAGEFIRGRELVGYVPWLYELPPKDVSSIGKYVVAWQHALASNELGGPHGLRTVEPSYPRYLAQYRYDQPTGQPECQWNGPSWPLQTSQALTALANLLDDYQQSSITKADYLRLLRQYTQQHFLSPGHPDIQEDYNPDTGTPIVGLQRSHHYNHSTYIDLILSGLIGIRPRADNTLEIAPLLPTENTRGEPPIRYFGLQHLAYHGHDVGIFYDLDGYHYGIGTGLSIYVDGKRSYGPKPLVPVKITLPPTRLKTSALSPQVDLFVNPGVPDGPIATASSSITPSAIGQALDGRLWFFPENPNGWTPAPENTGQPSWYSIDLRQNRTVGLVKLYFFSDGKQYQVPSRFQLQALTPSGWKDIPGQQHSPRQPLANGENDITFPVITTQNLRVVISNPSTPATFRLIEIEGFAPEVNQDRFSAEHQR</sequence>
<dbReference type="OrthoDB" id="231241at2"/>
<reference evidence="3 4" key="1">
    <citation type="submission" date="2011-11" db="EMBL/GenBank/DDBJ databases">
        <title>Complete sequence of Granulicella mallensis MP5ACTX8.</title>
        <authorList>
            <consortium name="US DOE Joint Genome Institute"/>
            <person name="Lucas S."/>
            <person name="Copeland A."/>
            <person name="Lapidus A."/>
            <person name="Cheng J.-F."/>
            <person name="Goodwin L."/>
            <person name="Pitluck S."/>
            <person name="Peters L."/>
            <person name="Lu M."/>
            <person name="Detter J.C."/>
            <person name="Han C."/>
            <person name="Tapia R."/>
            <person name="Land M."/>
            <person name="Hauser L."/>
            <person name="Kyrpides N."/>
            <person name="Ivanova N."/>
            <person name="Mikhailova N."/>
            <person name="Pagani I."/>
            <person name="Rawat S."/>
            <person name="Mannisto M."/>
            <person name="Haggblom M."/>
            <person name="Woyke T."/>
        </authorList>
    </citation>
    <scope>NUCLEOTIDE SEQUENCE [LARGE SCALE GENOMIC DNA]</scope>
    <source>
        <strain evidence="4">ATCC BAA-1857 / DSM 23137 / MP5ACTX8</strain>
    </source>
</reference>
<gene>
    <name evidence="3" type="ordered locus">AciX8_2905</name>
</gene>
<proteinExistence type="predicted"/>
<dbReference type="EMBL" id="CP003130">
    <property type="protein sequence ID" value="AEU37208.1"/>
    <property type="molecule type" value="Genomic_DNA"/>
</dbReference>
<dbReference type="InterPro" id="IPR000421">
    <property type="entry name" value="FA58C"/>
</dbReference>
<dbReference type="KEGG" id="gma:AciX8_2905"/>
<keyword evidence="1" id="KW-0732">Signal</keyword>
<organism evidence="3 4">
    <name type="scientific">Granulicella mallensis (strain ATCC BAA-1857 / DSM 23137 / MP5ACTX8)</name>
    <dbReference type="NCBI Taxonomy" id="682795"/>
    <lineage>
        <taxon>Bacteria</taxon>
        <taxon>Pseudomonadati</taxon>
        <taxon>Acidobacteriota</taxon>
        <taxon>Terriglobia</taxon>
        <taxon>Terriglobales</taxon>
        <taxon>Acidobacteriaceae</taxon>
        <taxon>Granulicella</taxon>
    </lineage>
</organism>
<feature type="domain" description="F5/8 type C" evidence="2">
    <location>
        <begin position="553"/>
        <end position="708"/>
    </location>
</feature>
<dbReference type="Gene3D" id="2.60.120.260">
    <property type="entry name" value="Galactose-binding domain-like"/>
    <property type="match status" value="1"/>
</dbReference>
<evidence type="ECO:0000313" key="3">
    <source>
        <dbReference type="EMBL" id="AEU37208.1"/>
    </source>
</evidence>
<evidence type="ECO:0000256" key="1">
    <source>
        <dbReference type="SAM" id="SignalP"/>
    </source>
</evidence>
<dbReference type="InterPro" id="IPR012341">
    <property type="entry name" value="6hp_glycosidase-like_sf"/>
</dbReference>
<dbReference type="HOGENOM" id="CLU_016780_1_0_0"/>
<dbReference type="SUPFAM" id="SSF48208">
    <property type="entry name" value="Six-hairpin glycosidases"/>
    <property type="match status" value="1"/>
</dbReference>
<name>G8NPW9_GRAMM</name>
<feature type="signal peptide" evidence="1">
    <location>
        <begin position="1"/>
        <end position="24"/>
    </location>
</feature>
<dbReference type="GO" id="GO:0005975">
    <property type="term" value="P:carbohydrate metabolic process"/>
    <property type="evidence" value="ECO:0007669"/>
    <property type="project" value="InterPro"/>
</dbReference>